<evidence type="ECO:0000313" key="3">
    <source>
        <dbReference type="Proteomes" id="UP000886520"/>
    </source>
</evidence>
<organism evidence="2 3">
    <name type="scientific">Adiantum capillus-veneris</name>
    <name type="common">Maidenhair fern</name>
    <dbReference type="NCBI Taxonomy" id="13818"/>
    <lineage>
        <taxon>Eukaryota</taxon>
        <taxon>Viridiplantae</taxon>
        <taxon>Streptophyta</taxon>
        <taxon>Embryophyta</taxon>
        <taxon>Tracheophyta</taxon>
        <taxon>Polypodiopsida</taxon>
        <taxon>Polypodiidae</taxon>
        <taxon>Polypodiales</taxon>
        <taxon>Pteridineae</taxon>
        <taxon>Pteridaceae</taxon>
        <taxon>Vittarioideae</taxon>
        <taxon>Adiantum</taxon>
    </lineage>
</organism>
<sequence length="150" mass="16865">MTCSLPSSFAPSVLTLNTQLALPPSTTREFCDTVDPLTTNCSLSSLQWRQLEVVQQELQEKMLALNAEEDFCASVEKNKENESHHRAHEGEEDEQKVEVTSIEESSHHSSQAVAAKQFTLVALLKACCERKDLNDKKWLKANFGHVHHFA</sequence>
<accession>A0A9D4V639</accession>
<feature type="region of interest" description="Disordered" evidence="1">
    <location>
        <begin position="74"/>
        <end position="108"/>
    </location>
</feature>
<name>A0A9D4V639_ADICA</name>
<proteinExistence type="predicted"/>
<protein>
    <submittedName>
        <fullName evidence="2">Uncharacterized protein</fullName>
    </submittedName>
</protein>
<dbReference type="AlphaFoldDB" id="A0A9D4V639"/>
<comment type="caution">
    <text evidence="2">The sequence shown here is derived from an EMBL/GenBank/DDBJ whole genome shotgun (WGS) entry which is preliminary data.</text>
</comment>
<dbReference type="EMBL" id="JABFUD020000004">
    <property type="protein sequence ID" value="KAI5080506.1"/>
    <property type="molecule type" value="Genomic_DNA"/>
</dbReference>
<evidence type="ECO:0000256" key="1">
    <source>
        <dbReference type="SAM" id="MobiDB-lite"/>
    </source>
</evidence>
<dbReference type="Proteomes" id="UP000886520">
    <property type="component" value="Chromosome 4"/>
</dbReference>
<gene>
    <name evidence="2" type="ORF">GOP47_0003689</name>
</gene>
<reference evidence="2" key="1">
    <citation type="submission" date="2021-01" db="EMBL/GenBank/DDBJ databases">
        <title>Adiantum capillus-veneris genome.</title>
        <authorList>
            <person name="Fang Y."/>
            <person name="Liao Q."/>
        </authorList>
    </citation>
    <scope>NUCLEOTIDE SEQUENCE</scope>
    <source>
        <strain evidence="2">H3</strain>
        <tissue evidence="2">Leaf</tissue>
    </source>
</reference>
<keyword evidence="3" id="KW-1185">Reference proteome</keyword>
<evidence type="ECO:0000313" key="2">
    <source>
        <dbReference type="EMBL" id="KAI5080506.1"/>
    </source>
</evidence>